<reference evidence="1 2" key="1">
    <citation type="submission" date="2014-04" db="EMBL/GenBank/DDBJ databases">
        <authorList>
            <consortium name="DOE Joint Genome Institute"/>
            <person name="Kuo A."/>
            <person name="Zuccaro A."/>
            <person name="Kohler A."/>
            <person name="Nagy L.G."/>
            <person name="Floudas D."/>
            <person name="Copeland A."/>
            <person name="Barry K.W."/>
            <person name="Cichocki N."/>
            <person name="Veneault-Fourrey C."/>
            <person name="LaButti K."/>
            <person name="Lindquist E.A."/>
            <person name="Lipzen A."/>
            <person name="Lundell T."/>
            <person name="Morin E."/>
            <person name="Murat C."/>
            <person name="Sun H."/>
            <person name="Tunlid A."/>
            <person name="Henrissat B."/>
            <person name="Grigoriev I.V."/>
            <person name="Hibbett D.S."/>
            <person name="Martin F."/>
            <person name="Nordberg H.P."/>
            <person name="Cantor M.N."/>
            <person name="Hua S.X."/>
        </authorList>
    </citation>
    <scope>NUCLEOTIDE SEQUENCE [LARGE SCALE GENOMIC DNA]</scope>
    <source>
        <strain evidence="1 2">MAFF 305830</strain>
    </source>
</reference>
<reference evidence="2" key="2">
    <citation type="submission" date="2015-01" db="EMBL/GenBank/DDBJ databases">
        <title>Evolutionary Origins and Diversification of the Mycorrhizal Mutualists.</title>
        <authorList>
            <consortium name="DOE Joint Genome Institute"/>
            <consortium name="Mycorrhizal Genomics Consortium"/>
            <person name="Kohler A."/>
            <person name="Kuo A."/>
            <person name="Nagy L.G."/>
            <person name="Floudas D."/>
            <person name="Copeland A."/>
            <person name="Barry K.W."/>
            <person name="Cichocki N."/>
            <person name="Veneault-Fourrey C."/>
            <person name="LaButti K."/>
            <person name="Lindquist E.A."/>
            <person name="Lipzen A."/>
            <person name="Lundell T."/>
            <person name="Morin E."/>
            <person name="Murat C."/>
            <person name="Riley R."/>
            <person name="Ohm R."/>
            <person name="Sun H."/>
            <person name="Tunlid A."/>
            <person name="Henrissat B."/>
            <person name="Grigoriev I.V."/>
            <person name="Hibbett D.S."/>
            <person name="Martin F."/>
        </authorList>
    </citation>
    <scope>NUCLEOTIDE SEQUENCE [LARGE SCALE GENOMIC DNA]</scope>
    <source>
        <strain evidence="2">MAFF 305830</strain>
    </source>
</reference>
<dbReference type="HOGENOM" id="CLU_046322_0_0_1"/>
<name>A0A0C3BFC4_SERVB</name>
<dbReference type="EMBL" id="KN824286">
    <property type="protein sequence ID" value="KIM30126.1"/>
    <property type="molecule type" value="Genomic_DNA"/>
</dbReference>
<gene>
    <name evidence="1" type="ORF">M408DRAFT_101443</name>
</gene>
<sequence>MRLLSRHCDFLRTNKSMKALVEPYLFEEVNLTYSLNTEYGDCVQRHVIKPQGQHIRVIRAYLDSGSPAISLDNIGGEPEPYRHLVQASLLAEILAACPNVHSLGLYYHHWDIDFTPVTEKILPLIENGTLTALGIYSVPIMLSPLTWSVFYVNGGTSGPIQLLNEITASGISNLKAFDFVAEWMPRETYAALQASPTFAHLTSLSVRYAFRHVLLWVNDTAKRLSAWAPRTRLTRLQLINCQTVYAPDIPVIVGIFDALEELIVSTCGHGDDVIPSRRSTGWSTYPDALWKRKAALREFGIEHMSQWEILALGVIPALTVICANVRPDSMLRALEEDGELFPGMKVLRVLPRKGLEIEMTKMEVWIRNITDLKIRMKGGWI</sequence>
<evidence type="ECO:0000313" key="1">
    <source>
        <dbReference type="EMBL" id="KIM30126.1"/>
    </source>
</evidence>
<proteinExistence type="predicted"/>
<protein>
    <recommendedName>
        <fullName evidence="3">F-box domain-containing protein</fullName>
    </recommendedName>
</protein>
<keyword evidence="2" id="KW-1185">Reference proteome</keyword>
<dbReference type="OrthoDB" id="3172893at2759"/>
<evidence type="ECO:0008006" key="3">
    <source>
        <dbReference type="Google" id="ProtNLM"/>
    </source>
</evidence>
<accession>A0A0C3BFC4</accession>
<dbReference type="Proteomes" id="UP000054097">
    <property type="component" value="Unassembled WGS sequence"/>
</dbReference>
<evidence type="ECO:0000313" key="2">
    <source>
        <dbReference type="Proteomes" id="UP000054097"/>
    </source>
</evidence>
<dbReference type="AlphaFoldDB" id="A0A0C3BFC4"/>
<organism evidence="1 2">
    <name type="scientific">Serendipita vermifera MAFF 305830</name>
    <dbReference type="NCBI Taxonomy" id="933852"/>
    <lineage>
        <taxon>Eukaryota</taxon>
        <taxon>Fungi</taxon>
        <taxon>Dikarya</taxon>
        <taxon>Basidiomycota</taxon>
        <taxon>Agaricomycotina</taxon>
        <taxon>Agaricomycetes</taxon>
        <taxon>Sebacinales</taxon>
        <taxon>Serendipitaceae</taxon>
        <taxon>Serendipita</taxon>
    </lineage>
</organism>